<evidence type="ECO:0000256" key="1">
    <source>
        <dbReference type="SAM" id="SignalP"/>
    </source>
</evidence>
<protein>
    <recommendedName>
        <fullName evidence="2">DUF302 domain-containing protein</fullName>
    </recommendedName>
</protein>
<dbReference type="RefSeq" id="WP_200341674.1">
    <property type="nucleotide sequence ID" value="NZ_NRRL01000045.1"/>
</dbReference>
<feature type="domain" description="DUF302" evidence="2">
    <location>
        <begin position="60"/>
        <end position="122"/>
    </location>
</feature>
<dbReference type="PANTHER" id="PTHR38342">
    <property type="entry name" value="SLR5037 PROTEIN"/>
    <property type="match status" value="1"/>
</dbReference>
<evidence type="ECO:0000313" key="3">
    <source>
        <dbReference type="EMBL" id="MBK1669342.1"/>
    </source>
</evidence>
<proteinExistence type="predicted"/>
<reference evidence="3 4" key="1">
    <citation type="journal article" date="2020" name="Microorganisms">
        <title>Osmotic Adaptation and Compatible Solute Biosynthesis of Phototrophic Bacteria as Revealed from Genome Analyses.</title>
        <authorList>
            <person name="Imhoff J.F."/>
            <person name="Rahn T."/>
            <person name="Kunzel S."/>
            <person name="Keller A."/>
            <person name="Neulinger S.C."/>
        </authorList>
    </citation>
    <scope>NUCLEOTIDE SEQUENCE [LARGE SCALE GENOMIC DNA]</scope>
    <source>
        <strain evidence="3 4">DSM 9895</strain>
    </source>
</reference>
<dbReference type="Gene3D" id="3.30.310.70">
    <property type="entry name" value="TT1751-like domain"/>
    <property type="match status" value="1"/>
</dbReference>
<dbReference type="CDD" id="cd14797">
    <property type="entry name" value="DUF302"/>
    <property type="match status" value="1"/>
</dbReference>
<name>A0ABS1DFT5_9PROT</name>
<dbReference type="Proteomes" id="UP001296873">
    <property type="component" value="Unassembled WGS sequence"/>
</dbReference>
<gene>
    <name evidence="3" type="ORF">CKO28_14990</name>
</gene>
<dbReference type="Pfam" id="PF03625">
    <property type="entry name" value="DUF302"/>
    <property type="match status" value="1"/>
</dbReference>
<evidence type="ECO:0000259" key="2">
    <source>
        <dbReference type="Pfam" id="PF03625"/>
    </source>
</evidence>
<keyword evidence="4" id="KW-1185">Reference proteome</keyword>
<dbReference type="PANTHER" id="PTHR38342:SF2">
    <property type="entry name" value="INNER MEMBRANE OR EXPORTED"/>
    <property type="match status" value="1"/>
</dbReference>
<evidence type="ECO:0000313" key="4">
    <source>
        <dbReference type="Proteomes" id="UP001296873"/>
    </source>
</evidence>
<dbReference type="InterPro" id="IPR005180">
    <property type="entry name" value="DUF302"/>
</dbReference>
<keyword evidence="1" id="KW-0732">Signal</keyword>
<organism evidence="3 4">
    <name type="scientific">Rhodovibrio sodomensis</name>
    <dbReference type="NCBI Taxonomy" id="1088"/>
    <lineage>
        <taxon>Bacteria</taxon>
        <taxon>Pseudomonadati</taxon>
        <taxon>Pseudomonadota</taxon>
        <taxon>Alphaproteobacteria</taxon>
        <taxon>Rhodospirillales</taxon>
        <taxon>Rhodovibrionaceae</taxon>
        <taxon>Rhodovibrio</taxon>
    </lineage>
</organism>
<sequence>MRRFALIAAVVTALTVAAAPTLRAAPDGMIVKPSAHSVSATLDKLEAVLKQNGIRVFTRVDHAAGAAGVGLDLPATQLLIFGNPKLGTPLMQAERTVAIDLPMKALAYADAHGDVHLAYNDPAYLARRHGITGQSKVIDRMTGALDKLTDAATR</sequence>
<comment type="caution">
    <text evidence="3">The sequence shown here is derived from an EMBL/GenBank/DDBJ whole genome shotgun (WGS) entry which is preliminary data.</text>
</comment>
<dbReference type="EMBL" id="NRRL01000045">
    <property type="protein sequence ID" value="MBK1669342.1"/>
    <property type="molecule type" value="Genomic_DNA"/>
</dbReference>
<feature type="signal peptide" evidence="1">
    <location>
        <begin position="1"/>
        <end position="24"/>
    </location>
</feature>
<dbReference type="SUPFAM" id="SSF103247">
    <property type="entry name" value="TT1751-like"/>
    <property type="match status" value="1"/>
</dbReference>
<accession>A0ABS1DFT5</accession>
<dbReference type="InterPro" id="IPR035923">
    <property type="entry name" value="TT1751-like_sf"/>
</dbReference>
<feature type="chain" id="PRO_5045204661" description="DUF302 domain-containing protein" evidence="1">
    <location>
        <begin position="25"/>
        <end position="154"/>
    </location>
</feature>